<gene>
    <name evidence="3" type="ORF">PSALAMII_LOCUS4619</name>
</gene>
<feature type="transmembrane region" description="Helical" evidence="1">
    <location>
        <begin position="67"/>
        <end position="92"/>
    </location>
</feature>
<evidence type="ECO:0000313" key="4">
    <source>
        <dbReference type="Proteomes" id="UP001152592"/>
    </source>
</evidence>
<feature type="domain" description="Glycosyltransferase 2-like" evidence="2">
    <location>
        <begin position="200"/>
        <end position="365"/>
    </location>
</feature>
<dbReference type="PANTHER" id="PTHR16779:SF1">
    <property type="entry name" value="BETA-1,4-MANNOSYLTRANSFERASE EGH"/>
    <property type="match status" value="1"/>
</dbReference>
<feature type="transmembrane region" description="Helical" evidence="1">
    <location>
        <begin position="352"/>
        <end position="377"/>
    </location>
</feature>
<keyword evidence="1" id="KW-0812">Transmembrane</keyword>
<sequence>MAVAVNDLVKEHSSQWKHTNRVYKILEYNYIVFPLTFILTLYAVKHATRAGGYYLDIAEDGWAKSTIFHVTMMTVFLLLQMPPFGQLLGLCLPMRPNKFADKPRTRRLGTLHVCLVTKGTNVSTAVNSVRCWDNLSQRENPSIKFHVLLDSETSDELEQQLPSYVVVDKVPENFSVKKAKYKARAQEYFRLKYKFSKEDWVLHLDEESEMDDRALQTTLDFTERGTGELGMGTIYYTASNHWTNMLMSAAEVNRVAEDFGRFQLPLLLLRRPFLGWTHGSWLLINGAVENAIGWDTDNVCEDYWFGYHAARLGYKFDWLHGIFREQPPCTFKDLCKQRRRWFTGIFRFEQPLAGLALTFGILAGVGTLIYPIIGFLWQKPAVPAWFRDLMIFNDAAGLHVLMSASVLQDMSIRNQSLTSIILHVVVSVITQPFVNLVHIVLFFSVVLSPPRGFDVIKKA</sequence>
<dbReference type="PANTHER" id="PTHR16779">
    <property type="entry name" value="BETA-1,4-MANNOSYLTRANSFERASE EGH"/>
    <property type="match status" value="1"/>
</dbReference>
<evidence type="ECO:0000259" key="2">
    <source>
        <dbReference type="Pfam" id="PF13632"/>
    </source>
</evidence>
<dbReference type="Proteomes" id="UP001152592">
    <property type="component" value="Unassembled WGS sequence"/>
</dbReference>
<feature type="transmembrane region" description="Helical" evidence="1">
    <location>
        <begin position="28"/>
        <end position="47"/>
    </location>
</feature>
<organism evidence="3 4">
    <name type="scientific">Penicillium salamii</name>
    <dbReference type="NCBI Taxonomy" id="1612424"/>
    <lineage>
        <taxon>Eukaryota</taxon>
        <taxon>Fungi</taxon>
        <taxon>Dikarya</taxon>
        <taxon>Ascomycota</taxon>
        <taxon>Pezizomycotina</taxon>
        <taxon>Eurotiomycetes</taxon>
        <taxon>Eurotiomycetidae</taxon>
        <taxon>Eurotiales</taxon>
        <taxon>Aspergillaceae</taxon>
        <taxon>Penicillium</taxon>
    </lineage>
</organism>
<feature type="transmembrane region" description="Helical" evidence="1">
    <location>
        <begin position="420"/>
        <end position="447"/>
    </location>
</feature>
<protein>
    <recommendedName>
        <fullName evidence="2">Glycosyltransferase 2-like domain-containing protein</fullName>
    </recommendedName>
</protein>
<evidence type="ECO:0000313" key="3">
    <source>
        <dbReference type="EMBL" id="CAG8370705.1"/>
    </source>
</evidence>
<comment type="caution">
    <text evidence="3">The sequence shown here is derived from an EMBL/GenBank/DDBJ whole genome shotgun (WGS) entry which is preliminary data.</text>
</comment>
<dbReference type="SUPFAM" id="SSF53448">
    <property type="entry name" value="Nucleotide-diphospho-sugar transferases"/>
    <property type="match status" value="1"/>
</dbReference>
<feature type="transmembrane region" description="Helical" evidence="1">
    <location>
        <begin position="389"/>
        <end position="408"/>
    </location>
</feature>
<dbReference type="AlphaFoldDB" id="A0A9W4J5C0"/>
<dbReference type="InterPro" id="IPR029044">
    <property type="entry name" value="Nucleotide-diphossugar_trans"/>
</dbReference>
<accession>A0A9W4J5C0</accession>
<dbReference type="GO" id="GO:0005737">
    <property type="term" value="C:cytoplasm"/>
    <property type="evidence" value="ECO:0007669"/>
    <property type="project" value="TreeGrafter"/>
</dbReference>
<evidence type="ECO:0000256" key="1">
    <source>
        <dbReference type="SAM" id="Phobius"/>
    </source>
</evidence>
<dbReference type="InterPro" id="IPR001173">
    <property type="entry name" value="Glyco_trans_2-like"/>
</dbReference>
<dbReference type="EMBL" id="CAJVPD010000222">
    <property type="protein sequence ID" value="CAG8370705.1"/>
    <property type="molecule type" value="Genomic_DNA"/>
</dbReference>
<proteinExistence type="predicted"/>
<reference evidence="3" key="1">
    <citation type="submission" date="2021-07" db="EMBL/GenBank/DDBJ databases">
        <authorList>
            <person name="Branca A.L. A."/>
        </authorList>
    </citation>
    <scope>NUCLEOTIDE SEQUENCE</scope>
</reference>
<keyword evidence="1" id="KW-1133">Transmembrane helix</keyword>
<dbReference type="OrthoDB" id="3544487at2759"/>
<dbReference type="Pfam" id="PF13632">
    <property type="entry name" value="Glyco_trans_2_3"/>
    <property type="match status" value="1"/>
</dbReference>
<name>A0A9W4J5C0_9EURO</name>
<keyword evidence="1" id="KW-0472">Membrane</keyword>
<dbReference type="GO" id="GO:0019187">
    <property type="term" value="F:beta-1,4-mannosyltransferase activity"/>
    <property type="evidence" value="ECO:0007669"/>
    <property type="project" value="InterPro"/>
</dbReference>
<dbReference type="InterPro" id="IPR027389">
    <property type="entry name" value="B_mannosylTrfase_Bre-3/Egh"/>
</dbReference>